<gene>
    <name evidence="3" type="ORF">CBER1_02003</name>
</gene>
<feature type="compositionally biased region" description="Basic and acidic residues" evidence="2">
    <location>
        <begin position="18"/>
        <end position="37"/>
    </location>
</feature>
<dbReference type="Pfam" id="PF10471">
    <property type="entry name" value="ANAPC_CDC26"/>
    <property type="match status" value="1"/>
</dbReference>
<evidence type="ECO:0000256" key="2">
    <source>
        <dbReference type="SAM" id="MobiDB-lite"/>
    </source>
</evidence>
<feature type="region of interest" description="Disordered" evidence="2">
    <location>
        <begin position="1"/>
        <end position="73"/>
    </location>
</feature>
<proteinExistence type="predicted"/>
<evidence type="ECO:0000313" key="3">
    <source>
        <dbReference type="EMBL" id="PPJ61017.1"/>
    </source>
</evidence>
<evidence type="ECO:0000256" key="1">
    <source>
        <dbReference type="ARBA" id="ARBA00022786"/>
    </source>
</evidence>
<dbReference type="OrthoDB" id="5302254at2759"/>
<dbReference type="GO" id="GO:0031145">
    <property type="term" value="P:anaphase-promoting complex-dependent catabolic process"/>
    <property type="evidence" value="ECO:0007669"/>
    <property type="project" value="InterPro"/>
</dbReference>
<evidence type="ECO:0000313" key="4">
    <source>
        <dbReference type="Proteomes" id="UP000237631"/>
    </source>
</evidence>
<sequence length="73" mass="8285">MLSRPATKLSPTVEDIAEYERRQAQRDALKRQDENTHAEQTYLQPSDNTPAGQSKSRAKMTREQRLGLGGTRN</sequence>
<dbReference type="Proteomes" id="UP000237631">
    <property type="component" value="Unassembled WGS sequence"/>
</dbReference>
<organism evidence="3 4">
    <name type="scientific">Cercospora berteroae</name>
    <dbReference type="NCBI Taxonomy" id="357750"/>
    <lineage>
        <taxon>Eukaryota</taxon>
        <taxon>Fungi</taxon>
        <taxon>Dikarya</taxon>
        <taxon>Ascomycota</taxon>
        <taxon>Pezizomycotina</taxon>
        <taxon>Dothideomycetes</taxon>
        <taxon>Dothideomycetidae</taxon>
        <taxon>Mycosphaerellales</taxon>
        <taxon>Mycosphaerellaceae</taxon>
        <taxon>Cercospora</taxon>
    </lineage>
</organism>
<keyword evidence="4" id="KW-1185">Reference proteome</keyword>
<name>A0A2S6CMS1_9PEZI</name>
<accession>A0A2S6CMS1</accession>
<dbReference type="EMBL" id="PNEN01000157">
    <property type="protein sequence ID" value="PPJ61017.1"/>
    <property type="molecule type" value="Genomic_DNA"/>
</dbReference>
<reference evidence="4" key="1">
    <citation type="journal article" date="2017" name="bioRxiv">
        <title>Conservation of a gene cluster reveals novel cercosporin biosynthetic mechanisms and extends production to the genus Colletotrichum.</title>
        <authorList>
            <person name="de Jonge R."/>
            <person name="Ebert M.K."/>
            <person name="Huitt-Roehl C.R."/>
            <person name="Pal P."/>
            <person name="Suttle J.C."/>
            <person name="Spanner R.E."/>
            <person name="Neubauer J.D."/>
            <person name="Jurick W.M.II."/>
            <person name="Stott K.A."/>
            <person name="Secor G.A."/>
            <person name="Thomma B.P.H.J."/>
            <person name="Van de Peer Y."/>
            <person name="Townsend C.A."/>
            <person name="Bolton M.D."/>
        </authorList>
    </citation>
    <scope>NUCLEOTIDE SEQUENCE [LARGE SCALE GENOMIC DNA]</scope>
    <source>
        <strain evidence="4">CBS538.71</strain>
    </source>
</reference>
<dbReference type="AlphaFoldDB" id="A0A2S6CMS1"/>
<keyword evidence="1" id="KW-0833">Ubl conjugation pathway</keyword>
<comment type="caution">
    <text evidence="3">The sequence shown here is derived from an EMBL/GenBank/DDBJ whole genome shotgun (WGS) entry which is preliminary data.</text>
</comment>
<protein>
    <submittedName>
        <fullName evidence="3">Uncharacterized protein</fullName>
    </submittedName>
</protein>
<dbReference type="InterPro" id="IPR018860">
    <property type="entry name" value="APC_suCDC26"/>
</dbReference>
<feature type="compositionally biased region" description="Polar residues" evidence="2">
    <location>
        <begin position="38"/>
        <end position="55"/>
    </location>
</feature>
<dbReference type="GO" id="GO:0005680">
    <property type="term" value="C:anaphase-promoting complex"/>
    <property type="evidence" value="ECO:0007669"/>
    <property type="project" value="InterPro"/>
</dbReference>